<dbReference type="PANTHER" id="PTHR11266:SF50">
    <property type="entry name" value="VACUOLAR MEMBRANE PROTEIN YOR292C"/>
    <property type="match status" value="1"/>
</dbReference>
<evidence type="ECO:0000256" key="6">
    <source>
        <dbReference type="RuleBase" id="RU363053"/>
    </source>
</evidence>
<keyword evidence="3" id="KW-0812">Transmembrane</keyword>
<evidence type="ECO:0000256" key="2">
    <source>
        <dbReference type="ARBA" id="ARBA00006824"/>
    </source>
</evidence>
<dbReference type="HOGENOM" id="CLU_049109_8_0_1"/>
<dbReference type="GO" id="GO:0016020">
    <property type="term" value="C:membrane"/>
    <property type="evidence" value="ECO:0007669"/>
    <property type="project" value="UniProtKB-SubCell"/>
</dbReference>
<dbReference type="OrthoDB" id="10267969at2759"/>
<proteinExistence type="inferred from homology"/>
<dbReference type="STRING" id="765257.A0A0C9ZBE7"/>
<evidence type="ECO:0000313" key="8">
    <source>
        <dbReference type="Proteomes" id="UP000054018"/>
    </source>
</evidence>
<keyword evidence="5" id="KW-0472">Membrane</keyword>
<evidence type="ECO:0000313" key="7">
    <source>
        <dbReference type="EMBL" id="KIK26536.1"/>
    </source>
</evidence>
<dbReference type="AlphaFoldDB" id="A0A0C9ZBE7"/>
<dbReference type="InterPro" id="IPR007248">
    <property type="entry name" value="Mpv17_PMP22"/>
</dbReference>
<dbReference type="Pfam" id="PF04117">
    <property type="entry name" value="Mpv17_PMP22"/>
    <property type="match status" value="1"/>
</dbReference>
<evidence type="ECO:0000256" key="5">
    <source>
        <dbReference type="ARBA" id="ARBA00023136"/>
    </source>
</evidence>
<organism evidence="7 8">
    <name type="scientific">Pisolithus microcarpus 441</name>
    <dbReference type="NCBI Taxonomy" id="765257"/>
    <lineage>
        <taxon>Eukaryota</taxon>
        <taxon>Fungi</taxon>
        <taxon>Dikarya</taxon>
        <taxon>Basidiomycota</taxon>
        <taxon>Agaricomycotina</taxon>
        <taxon>Agaricomycetes</taxon>
        <taxon>Agaricomycetidae</taxon>
        <taxon>Boletales</taxon>
        <taxon>Sclerodermatineae</taxon>
        <taxon>Pisolithaceae</taxon>
        <taxon>Pisolithus</taxon>
    </lineage>
</organism>
<reference evidence="8" key="2">
    <citation type="submission" date="2015-01" db="EMBL/GenBank/DDBJ databases">
        <title>Evolutionary Origins and Diversification of the Mycorrhizal Mutualists.</title>
        <authorList>
            <consortium name="DOE Joint Genome Institute"/>
            <consortium name="Mycorrhizal Genomics Consortium"/>
            <person name="Kohler A."/>
            <person name="Kuo A."/>
            <person name="Nagy L.G."/>
            <person name="Floudas D."/>
            <person name="Copeland A."/>
            <person name="Barry K.W."/>
            <person name="Cichocki N."/>
            <person name="Veneault-Fourrey C."/>
            <person name="LaButti K."/>
            <person name="Lindquist E.A."/>
            <person name="Lipzen A."/>
            <person name="Lundell T."/>
            <person name="Morin E."/>
            <person name="Murat C."/>
            <person name="Riley R."/>
            <person name="Ohm R."/>
            <person name="Sun H."/>
            <person name="Tunlid A."/>
            <person name="Henrissat B."/>
            <person name="Grigoriev I.V."/>
            <person name="Hibbett D.S."/>
            <person name="Martin F."/>
        </authorList>
    </citation>
    <scope>NUCLEOTIDE SEQUENCE [LARGE SCALE GENOMIC DNA]</scope>
    <source>
        <strain evidence="8">441</strain>
    </source>
</reference>
<reference evidence="7 8" key="1">
    <citation type="submission" date="2014-04" db="EMBL/GenBank/DDBJ databases">
        <authorList>
            <consortium name="DOE Joint Genome Institute"/>
            <person name="Kuo A."/>
            <person name="Kohler A."/>
            <person name="Costa M.D."/>
            <person name="Nagy L.G."/>
            <person name="Floudas D."/>
            <person name="Copeland A."/>
            <person name="Barry K.W."/>
            <person name="Cichocki N."/>
            <person name="Veneault-Fourrey C."/>
            <person name="LaButti K."/>
            <person name="Lindquist E.A."/>
            <person name="Lipzen A."/>
            <person name="Lundell T."/>
            <person name="Morin E."/>
            <person name="Murat C."/>
            <person name="Sun H."/>
            <person name="Tunlid A."/>
            <person name="Henrissat B."/>
            <person name="Grigoriev I.V."/>
            <person name="Hibbett D.S."/>
            <person name="Martin F."/>
            <person name="Nordberg H.P."/>
            <person name="Cantor M.N."/>
            <person name="Hua S.X."/>
        </authorList>
    </citation>
    <scope>NUCLEOTIDE SEQUENCE [LARGE SCALE GENOMIC DNA]</scope>
    <source>
        <strain evidence="7 8">441</strain>
    </source>
</reference>
<comment type="similarity">
    <text evidence="2 6">Belongs to the peroxisomal membrane protein PXMP2/4 family.</text>
</comment>
<accession>A0A0C9ZBE7</accession>
<evidence type="ECO:0008006" key="9">
    <source>
        <dbReference type="Google" id="ProtNLM"/>
    </source>
</evidence>
<evidence type="ECO:0000256" key="1">
    <source>
        <dbReference type="ARBA" id="ARBA00004141"/>
    </source>
</evidence>
<keyword evidence="8" id="KW-1185">Reference proteome</keyword>
<name>A0A0C9ZBE7_9AGAM</name>
<sequence>MTTLTITRAYQHFFDTHPNGTLALTGGILNALGDIVAQVSQNTVRTFYCFVSQSHQQRRPGWDAARTLRFFCFGFGISPLLGRWNVVLERRFPLCRRRSHKVSLGALSKRVAADQLLMAPFGLVLFIGCMGAMEGRDLAQIRERYSDMYTTALLANWKVWPMAQLVNFRYMPLPYRIPFQSTCGVFWTLYLSLLNAK</sequence>
<protein>
    <recommendedName>
        <fullName evidence="9">Protein sym1</fullName>
    </recommendedName>
</protein>
<dbReference type="EMBL" id="KN833701">
    <property type="protein sequence ID" value="KIK26536.1"/>
    <property type="molecule type" value="Genomic_DNA"/>
</dbReference>
<dbReference type="GO" id="GO:0005739">
    <property type="term" value="C:mitochondrion"/>
    <property type="evidence" value="ECO:0007669"/>
    <property type="project" value="TreeGrafter"/>
</dbReference>
<dbReference type="PANTHER" id="PTHR11266">
    <property type="entry name" value="PEROXISOMAL MEMBRANE PROTEIN 2, PXMP2 MPV17"/>
    <property type="match status" value="1"/>
</dbReference>
<evidence type="ECO:0000256" key="4">
    <source>
        <dbReference type="ARBA" id="ARBA00022989"/>
    </source>
</evidence>
<dbReference type="Proteomes" id="UP000054018">
    <property type="component" value="Unassembled WGS sequence"/>
</dbReference>
<gene>
    <name evidence="7" type="ORF">PISMIDRAFT_94927</name>
</gene>
<keyword evidence="4" id="KW-1133">Transmembrane helix</keyword>
<evidence type="ECO:0000256" key="3">
    <source>
        <dbReference type="ARBA" id="ARBA00022692"/>
    </source>
</evidence>
<comment type="subcellular location">
    <subcellularLocation>
        <location evidence="1">Membrane</location>
        <topology evidence="1">Multi-pass membrane protein</topology>
    </subcellularLocation>
</comment>